<comment type="similarity">
    <text evidence="1">Belongs to the GerPA/GerPF family.</text>
</comment>
<comment type="caution">
    <text evidence="2">The sequence shown here is derived from an EMBL/GenBank/DDBJ whole genome shotgun (WGS) entry which is preliminary data.</text>
</comment>
<keyword evidence="3" id="KW-1185">Reference proteome</keyword>
<evidence type="ECO:0000256" key="1">
    <source>
        <dbReference type="ARBA" id="ARBA00008103"/>
    </source>
</evidence>
<dbReference type="RefSeq" id="WP_307413581.1">
    <property type="nucleotide sequence ID" value="NZ_JAUSTW010000013.1"/>
</dbReference>
<dbReference type="PANTHER" id="PTHR37808:SF1">
    <property type="entry name" value="SPORE GERMINATION PROTEIN-LIKE PROTEIN YDZR"/>
    <property type="match status" value="1"/>
</dbReference>
<evidence type="ECO:0000313" key="2">
    <source>
        <dbReference type="EMBL" id="MDQ0201868.1"/>
    </source>
</evidence>
<dbReference type="Proteomes" id="UP001224122">
    <property type="component" value="Unassembled WGS sequence"/>
</dbReference>
<organism evidence="2 3">
    <name type="scientific">Neobacillus ginsengisoli</name>
    <dbReference type="NCBI Taxonomy" id="904295"/>
    <lineage>
        <taxon>Bacteria</taxon>
        <taxon>Bacillati</taxon>
        <taxon>Bacillota</taxon>
        <taxon>Bacilli</taxon>
        <taxon>Bacillales</taxon>
        <taxon>Bacillaceae</taxon>
        <taxon>Neobacillus</taxon>
    </lineage>
</organism>
<accession>A0ABT9Y2J4</accession>
<dbReference type="InterPro" id="IPR019618">
    <property type="entry name" value="Spore_germination_GerPA"/>
</dbReference>
<reference evidence="2 3" key="1">
    <citation type="submission" date="2023-07" db="EMBL/GenBank/DDBJ databases">
        <title>Genomic Encyclopedia of Type Strains, Phase IV (KMG-IV): sequencing the most valuable type-strain genomes for metagenomic binning, comparative biology and taxonomic classification.</title>
        <authorList>
            <person name="Goeker M."/>
        </authorList>
    </citation>
    <scope>NUCLEOTIDE SEQUENCE [LARGE SCALE GENOMIC DNA]</scope>
    <source>
        <strain evidence="2 3">DSM 27594</strain>
    </source>
</reference>
<evidence type="ECO:0000313" key="3">
    <source>
        <dbReference type="Proteomes" id="UP001224122"/>
    </source>
</evidence>
<dbReference type="EMBL" id="JAUSTW010000013">
    <property type="protein sequence ID" value="MDQ0201868.1"/>
    <property type="molecule type" value="Genomic_DNA"/>
</dbReference>
<sequence>MPVTICGPLQIHNVTTNAIVKFGDSSVLSPKDQSRVFAGSGAINSAFGVMTNTAVNSTNFIDPDGIDQPIVRNN</sequence>
<name>A0ABT9Y2J4_9BACI</name>
<proteinExistence type="inferred from homology"/>
<dbReference type="Pfam" id="PF10676">
    <property type="entry name" value="gerPA"/>
    <property type="match status" value="1"/>
</dbReference>
<protein>
    <submittedName>
        <fullName evidence="2">Spore germination protein PF</fullName>
    </submittedName>
</protein>
<dbReference type="PANTHER" id="PTHR37808">
    <property type="entry name" value="SPORE GERMINATION PROTEIN-LIKE PROTEIN YDZR-RELATED"/>
    <property type="match status" value="1"/>
</dbReference>
<gene>
    <name evidence="2" type="ORF">J2S10_005079</name>
</gene>